<reference evidence="2 3" key="1">
    <citation type="submission" date="2023-01" db="EMBL/GenBank/DDBJ databases">
        <title>Halorubrum ezzemoulense from Santa Pola, Spain.</title>
        <authorList>
            <person name="Feng Y."/>
            <person name="Louyakis A.S."/>
            <person name="Gogarten J.P."/>
        </authorList>
    </citation>
    <scope>NUCLEOTIDE SEQUENCE [LARGE SCALE GENOMIC DNA]</scope>
    <source>
        <strain evidence="2 3">AMM015</strain>
    </source>
</reference>
<gene>
    <name evidence="2" type="ORF">PM085_18890</name>
</gene>
<evidence type="ECO:0000313" key="2">
    <source>
        <dbReference type="EMBL" id="MDB2294281.1"/>
    </source>
</evidence>
<dbReference type="EMBL" id="JAQLUK010000078">
    <property type="protein sequence ID" value="MDB2294281.1"/>
    <property type="molecule type" value="Genomic_DNA"/>
</dbReference>
<name>A0ABT4Z9L8_HALEZ</name>
<evidence type="ECO:0000313" key="3">
    <source>
        <dbReference type="Proteomes" id="UP001210528"/>
    </source>
</evidence>
<organism evidence="2 3">
    <name type="scientific">Halorubrum ezzemoulense</name>
    <name type="common">Halorubrum chaoviator</name>
    <dbReference type="NCBI Taxonomy" id="337243"/>
    <lineage>
        <taxon>Archaea</taxon>
        <taxon>Methanobacteriati</taxon>
        <taxon>Methanobacteriota</taxon>
        <taxon>Stenosarchaea group</taxon>
        <taxon>Halobacteria</taxon>
        <taxon>Halobacteriales</taxon>
        <taxon>Haloferacaceae</taxon>
        <taxon>Halorubrum</taxon>
    </lineage>
</organism>
<comment type="caution">
    <text evidence="2">The sequence shown here is derived from an EMBL/GenBank/DDBJ whole genome shotgun (WGS) entry which is preliminary data.</text>
</comment>
<dbReference type="RefSeq" id="WP_271970689.1">
    <property type="nucleotide sequence ID" value="NZ_JAQLUK010000078.1"/>
</dbReference>
<sequence>MINISQEVLDDNLAFLVAEIESEIERSDEGGRIHNHPRNSSHISSTGSNSIWDEQYLLPSDTAYHELSITTLRKISIYLCDALIRPKATIPTTFDHLCYWGWTAAVAGEAFDTSAEEFNNIFDFQLGVHLGLLPMRLPENIPNATIQALRFYRERLMLLIGFSTLEGLICEFNNSLTGDGKITTDEIKACWKPERIGENQRRYTRNEEVSNYHDLLQIWRTQEEEPELVRQILYDINDLQRYDIETLLWKFEDIEATISEELTDSTHNFLRIIGKHRNKNYHGEQVTRTLAPVILTLCCLAIWDNIEEEEFIDLSSEVYENIQWKYQTNDLTPQSVTHPLWPSAFYPVK</sequence>
<evidence type="ECO:0008006" key="4">
    <source>
        <dbReference type="Google" id="ProtNLM"/>
    </source>
</evidence>
<accession>A0ABT4Z9L8</accession>
<evidence type="ECO:0000256" key="1">
    <source>
        <dbReference type="SAM" id="MobiDB-lite"/>
    </source>
</evidence>
<feature type="region of interest" description="Disordered" evidence="1">
    <location>
        <begin position="27"/>
        <end position="47"/>
    </location>
</feature>
<keyword evidence="3" id="KW-1185">Reference proteome</keyword>
<proteinExistence type="predicted"/>
<dbReference type="Proteomes" id="UP001210528">
    <property type="component" value="Unassembled WGS sequence"/>
</dbReference>
<protein>
    <recommendedName>
        <fullName evidence="4">Apea-like HEPN domain-containing protein</fullName>
    </recommendedName>
</protein>